<dbReference type="PANTHER" id="PTHR43046:SF12">
    <property type="entry name" value="GDP-MANNOSE MANNOSYL HYDROLASE"/>
    <property type="match status" value="1"/>
</dbReference>
<keyword evidence="3" id="KW-0460">Magnesium</keyword>
<dbReference type="AlphaFoldDB" id="A0A1F6DEF9"/>
<dbReference type="InterPro" id="IPR000086">
    <property type="entry name" value="NUDIX_hydrolase_dom"/>
</dbReference>
<comment type="caution">
    <text evidence="5">The sequence shown here is derived from an EMBL/GenBank/DDBJ whole genome shotgun (WGS) entry which is preliminary data.</text>
</comment>
<dbReference type="Proteomes" id="UP000176377">
    <property type="component" value="Unassembled WGS sequence"/>
</dbReference>
<evidence type="ECO:0000259" key="4">
    <source>
        <dbReference type="PROSITE" id="PS51462"/>
    </source>
</evidence>
<evidence type="ECO:0000256" key="1">
    <source>
        <dbReference type="ARBA" id="ARBA00001946"/>
    </source>
</evidence>
<protein>
    <recommendedName>
        <fullName evidence="4">Nudix hydrolase domain-containing protein</fullName>
    </recommendedName>
</protein>
<comment type="cofactor">
    <cofactor evidence="1">
        <name>Mg(2+)</name>
        <dbReference type="ChEBI" id="CHEBI:18420"/>
    </cofactor>
</comment>
<feature type="domain" description="Nudix hydrolase" evidence="4">
    <location>
        <begin position="12"/>
        <end position="141"/>
    </location>
</feature>
<organism evidence="5 6">
    <name type="scientific">Candidatus Kaiserbacteria bacterium RIFCSPHIGHO2_01_FULL_56_24</name>
    <dbReference type="NCBI Taxonomy" id="1798487"/>
    <lineage>
        <taxon>Bacteria</taxon>
        <taxon>Candidatus Kaiseribacteriota</taxon>
    </lineage>
</organism>
<dbReference type="Pfam" id="PF00293">
    <property type="entry name" value="NUDIX"/>
    <property type="match status" value="1"/>
</dbReference>
<keyword evidence="2" id="KW-0378">Hydrolase</keyword>
<dbReference type="EMBL" id="MFLA01000016">
    <property type="protein sequence ID" value="OGG59756.1"/>
    <property type="molecule type" value="Genomic_DNA"/>
</dbReference>
<reference evidence="5 6" key="1">
    <citation type="journal article" date="2016" name="Nat. Commun.">
        <title>Thousands of microbial genomes shed light on interconnected biogeochemical processes in an aquifer system.</title>
        <authorList>
            <person name="Anantharaman K."/>
            <person name="Brown C.T."/>
            <person name="Hug L.A."/>
            <person name="Sharon I."/>
            <person name="Castelle C.J."/>
            <person name="Probst A.J."/>
            <person name="Thomas B.C."/>
            <person name="Singh A."/>
            <person name="Wilkins M.J."/>
            <person name="Karaoz U."/>
            <person name="Brodie E.L."/>
            <person name="Williams K.H."/>
            <person name="Hubbard S.S."/>
            <person name="Banfield J.F."/>
        </authorList>
    </citation>
    <scope>NUCLEOTIDE SEQUENCE [LARGE SCALE GENOMIC DNA]</scope>
</reference>
<dbReference type="InterPro" id="IPR015797">
    <property type="entry name" value="NUDIX_hydrolase-like_dom_sf"/>
</dbReference>
<sequence length="147" mass="17591">MIFKEPPVDFNKQFDIVGCYVMHEDRFLMLHRHAWKPNGNTWGLPAGKRDGEESLLHAMQRELREETGIRVLESELRYFDHVSVRHDEHDFRYHMFSLSFDEALEIQLSESEHQAFRWVTPNETLSMPLVHDQDECIRMFFGRVLVE</sequence>
<dbReference type="PROSITE" id="PS51462">
    <property type="entry name" value="NUDIX"/>
    <property type="match status" value="1"/>
</dbReference>
<dbReference type="PROSITE" id="PS00893">
    <property type="entry name" value="NUDIX_BOX"/>
    <property type="match status" value="1"/>
</dbReference>
<gene>
    <name evidence="5" type="ORF">A2765_04170</name>
</gene>
<evidence type="ECO:0000256" key="2">
    <source>
        <dbReference type="ARBA" id="ARBA00022801"/>
    </source>
</evidence>
<dbReference type="Gene3D" id="3.90.79.10">
    <property type="entry name" value="Nucleoside Triphosphate Pyrophosphohydrolase"/>
    <property type="match status" value="1"/>
</dbReference>
<evidence type="ECO:0000313" key="6">
    <source>
        <dbReference type="Proteomes" id="UP000176377"/>
    </source>
</evidence>
<dbReference type="SUPFAM" id="SSF55811">
    <property type="entry name" value="Nudix"/>
    <property type="match status" value="1"/>
</dbReference>
<name>A0A1F6DEF9_9BACT</name>
<dbReference type="GO" id="GO:0016787">
    <property type="term" value="F:hydrolase activity"/>
    <property type="evidence" value="ECO:0007669"/>
    <property type="project" value="UniProtKB-KW"/>
</dbReference>
<proteinExistence type="predicted"/>
<accession>A0A1F6DEF9</accession>
<evidence type="ECO:0000313" key="5">
    <source>
        <dbReference type="EMBL" id="OGG59756.1"/>
    </source>
</evidence>
<dbReference type="PANTHER" id="PTHR43046">
    <property type="entry name" value="GDP-MANNOSE MANNOSYL HYDROLASE"/>
    <property type="match status" value="1"/>
</dbReference>
<evidence type="ECO:0000256" key="3">
    <source>
        <dbReference type="ARBA" id="ARBA00022842"/>
    </source>
</evidence>
<dbReference type="CDD" id="cd02883">
    <property type="entry name" value="NUDIX_Hydrolase"/>
    <property type="match status" value="1"/>
</dbReference>
<dbReference type="InterPro" id="IPR020084">
    <property type="entry name" value="NUDIX_hydrolase_CS"/>
</dbReference>